<dbReference type="PANTHER" id="PTHR38730:SF1">
    <property type="entry name" value="SLL7028 PROTEIN"/>
    <property type="match status" value="1"/>
</dbReference>
<keyword evidence="1" id="KW-0175">Coiled coil</keyword>
<evidence type="ECO:0000313" key="4">
    <source>
        <dbReference type="EMBL" id="SCY18617.1"/>
    </source>
</evidence>
<feature type="domain" description="VWA-like" evidence="2">
    <location>
        <begin position="315"/>
        <end position="450"/>
    </location>
</feature>
<sequence>MKKENSGSAKRRELEAVGVKALEASRTELYIAMRFMGAALMSLKYEMDLSTVTVGTDAVNIRYNPSYILKLFIEEPGKLNRTYLHMIIHCIFRHMYTSAFYEDERLFDLCADIVVESILDGMDYPCIYRVTSDYRDRMYARLEDELKVLTVEKLYRFFSTEGKELTIDELERAEREFKLDDHSFFRRIPKDDPEKENDEDEKIKEKLISPLVLREIKDKEKDWEKEAKRLQSEIDALSSRASDKAGKLSFLLQIQNTSRTDYREFLKRFMILREEGGIDMDTFDYGMYSYGMMHYGNMPLIEENEFREVKRLKELVIAVDTSASCTDTLLEGFLREAAKILLDRESFFQKIKVHLIECDDRVQKDEIIESVDDMESRIGKITVEGGFGTDFRPVFEYVESLREKGEFENLKGLIYFTDGYGEYPEKSPDYDVAFAFPKDGDIDDTKVPEWALKLYV</sequence>
<protein>
    <submittedName>
        <fullName evidence="4">Predicted metal-dependent peptidase</fullName>
    </submittedName>
</protein>
<dbReference type="InterPro" id="IPR025154">
    <property type="entry name" value="Put_metallopeptidase_dom"/>
</dbReference>
<evidence type="ECO:0000313" key="5">
    <source>
        <dbReference type="Proteomes" id="UP000183047"/>
    </source>
</evidence>
<reference evidence="5" key="1">
    <citation type="submission" date="2016-10" db="EMBL/GenBank/DDBJ databases">
        <authorList>
            <person name="Varghese N."/>
            <person name="Submissions S."/>
        </authorList>
    </citation>
    <scope>NUCLEOTIDE SEQUENCE [LARGE SCALE GENOMIC DNA]</scope>
    <source>
        <strain evidence="5">XBD2006</strain>
    </source>
</reference>
<dbReference type="InterPro" id="IPR018698">
    <property type="entry name" value="VWA-like_dom"/>
</dbReference>
<feature type="coiled-coil region" evidence="1">
    <location>
        <begin position="213"/>
        <end position="240"/>
    </location>
</feature>
<organism evidence="4 5">
    <name type="scientific">Butyrivibrio hungatei</name>
    <dbReference type="NCBI Taxonomy" id="185008"/>
    <lineage>
        <taxon>Bacteria</taxon>
        <taxon>Bacillati</taxon>
        <taxon>Bacillota</taxon>
        <taxon>Clostridia</taxon>
        <taxon>Lachnospirales</taxon>
        <taxon>Lachnospiraceae</taxon>
        <taxon>Butyrivibrio</taxon>
    </lineage>
</organism>
<dbReference type="EMBL" id="FMUR01000009">
    <property type="protein sequence ID" value="SCY18617.1"/>
    <property type="molecule type" value="Genomic_DNA"/>
</dbReference>
<dbReference type="PANTHER" id="PTHR38730">
    <property type="entry name" value="SLL7028 PROTEIN"/>
    <property type="match status" value="1"/>
</dbReference>
<dbReference type="Pfam" id="PF13203">
    <property type="entry name" value="DUF2201_N"/>
    <property type="match status" value="1"/>
</dbReference>
<dbReference type="RefSeq" id="WP_074462283.1">
    <property type="nucleotide sequence ID" value="NZ_FMUR01000009.1"/>
</dbReference>
<dbReference type="AlphaFoldDB" id="A0A1G5DVN2"/>
<evidence type="ECO:0000259" key="3">
    <source>
        <dbReference type="Pfam" id="PF13203"/>
    </source>
</evidence>
<feature type="domain" description="Putative metallopeptidase" evidence="3">
    <location>
        <begin position="27"/>
        <end position="270"/>
    </location>
</feature>
<evidence type="ECO:0000256" key="1">
    <source>
        <dbReference type="SAM" id="Coils"/>
    </source>
</evidence>
<dbReference type="Proteomes" id="UP000183047">
    <property type="component" value="Unassembled WGS sequence"/>
</dbReference>
<dbReference type="OrthoDB" id="9809307at2"/>
<evidence type="ECO:0000259" key="2">
    <source>
        <dbReference type="Pfam" id="PF09967"/>
    </source>
</evidence>
<proteinExistence type="predicted"/>
<dbReference type="Pfam" id="PF09967">
    <property type="entry name" value="DUF2201"/>
    <property type="match status" value="1"/>
</dbReference>
<gene>
    <name evidence="4" type="ORF">SAMN02910451_01674</name>
</gene>
<keyword evidence="5" id="KW-1185">Reference proteome</keyword>
<name>A0A1G5DVN2_9FIRM</name>
<accession>A0A1G5DVN2</accession>